<dbReference type="Proteomes" id="UP000015101">
    <property type="component" value="Unassembled WGS sequence"/>
</dbReference>
<keyword evidence="2" id="KW-1133">Transmembrane helix</keyword>
<dbReference type="EnsemblMetazoa" id="HelroT182463">
    <property type="protein sequence ID" value="HelroP182463"/>
    <property type="gene ID" value="HelroG182463"/>
</dbReference>
<evidence type="ECO:0000313" key="3">
    <source>
        <dbReference type="EMBL" id="ESN90990.1"/>
    </source>
</evidence>
<feature type="compositionally biased region" description="Basic and acidic residues" evidence="1">
    <location>
        <begin position="107"/>
        <end position="139"/>
    </location>
</feature>
<gene>
    <name evidence="4" type="primary">20208534</name>
    <name evidence="3" type="ORF">HELRODRAFT_182463</name>
</gene>
<protein>
    <submittedName>
        <fullName evidence="3 4">Uncharacterized protein</fullName>
    </submittedName>
</protein>
<reference evidence="5" key="1">
    <citation type="submission" date="2012-12" db="EMBL/GenBank/DDBJ databases">
        <authorList>
            <person name="Hellsten U."/>
            <person name="Grimwood J."/>
            <person name="Chapman J.A."/>
            <person name="Shapiro H."/>
            <person name="Aerts A."/>
            <person name="Otillar R.P."/>
            <person name="Terry A.Y."/>
            <person name="Boore J.L."/>
            <person name="Simakov O."/>
            <person name="Marletaz F."/>
            <person name="Cho S.-J."/>
            <person name="Edsinger-Gonzales E."/>
            <person name="Havlak P."/>
            <person name="Kuo D.-H."/>
            <person name="Larsson T."/>
            <person name="Lv J."/>
            <person name="Arendt D."/>
            <person name="Savage R."/>
            <person name="Osoegawa K."/>
            <person name="de Jong P."/>
            <person name="Lindberg D.R."/>
            <person name="Seaver E.C."/>
            <person name="Weisblat D.A."/>
            <person name="Putnam N.H."/>
            <person name="Grigoriev I.V."/>
            <person name="Rokhsar D.S."/>
        </authorList>
    </citation>
    <scope>NUCLEOTIDE SEQUENCE</scope>
</reference>
<feature type="region of interest" description="Disordered" evidence="1">
    <location>
        <begin position="107"/>
        <end position="140"/>
    </location>
</feature>
<reference evidence="3 5" key="2">
    <citation type="journal article" date="2013" name="Nature">
        <title>Insights into bilaterian evolution from three spiralian genomes.</title>
        <authorList>
            <person name="Simakov O."/>
            <person name="Marletaz F."/>
            <person name="Cho S.J."/>
            <person name="Edsinger-Gonzales E."/>
            <person name="Havlak P."/>
            <person name="Hellsten U."/>
            <person name="Kuo D.H."/>
            <person name="Larsson T."/>
            <person name="Lv J."/>
            <person name="Arendt D."/>
            <person name="Savage R."/>
            <person name="Osoegawa K."/>
            <person name="de Jong P."/>
            <person name="Grimwood J."/>
            <person name="Chapman J.A."/>
            <person name="Shapiro H."/>
            <person name="Aerts A."/>
            <person name="Otillar R.P."/>
            <person name="Terry A.Y."/>
            <person name="Boore J.L."/>
            <person name="Grigoriev I.V."/>
            <person name="Lindberg D.R."/>
            <person name="Seaver E.C."/>
            <person name="Weisblat D.A."/>
            <person name="Putnam N.H."/>
            <person name="Rokhsar D.S."/>
        </authorList>
    </citation>
    <scope>NUCLEOTIDE SEQUENCE</scope>
</reference>
<dbReference type="EMBL" id="AMQM01008211">
    <property type="status" value="NOT_ANNOTATED_CDS"/>
    <property type="molecule type" value="Genomic_DNA"/>
</dbReference>
<proteinExistence type="predicted"/>
<feature type="transmembrane region" description="Helical" evidence="2">
    <location>
        <begin position="29"/>
        <end position="50"/>
    </location>
</feature>
<dbReference type="AlphaFoldDB" id="T1FI85"/>
<dbReference type="InParanoid" id="T1FI85"/>
<evidence type="ECO:0000256" key="1">
    <source>
        <dbReference type="SAM" id="MobiDB-lite"/>
    </source>
</evidence>
<feature type="region of interest" description="Disordered" evidence="1">
    <location>
        <begin position="803"/>
        <end position="840"/>
    </location>
</feature>
<organism evidence="4 5">
    <name type="scientific">Helobdella robusta</name>
    <name type="common">Californian leech</name>
    <dbReference type="NCBI Taxonomy" id="6412"/>
    <lineage>
        <taxon>Eukaryota</taxon>
        <taxon>Metazoa</taxon>
        <taxon>Spiralia</taxon>
        <taxon>Lophotrochozoa</taxon>
        <taxon>Annelida</taxon>
        <taxon>Clitellata</taxon>
        <taxon>Hirudinea</taxon>
        <taxon>Rhynchobdellida</taxon>
        <taxon>Glossiphoniidae</taxon>
        <taxon>Helobdella</taxon>
    </lineage>
</organism>
<dbReference type="GeneID" id="20208534"/>
<accession>T1FI85</accession>
<dbReference type="KEGG" id="hro:HELRODRAFT_182463"/>
<dbReference type="RefSeq" id="XP_009030969.1">
    <property type="nucleotide sequence ID" value="XM_009032721.1"/>
</dbReference>
<evidence type="ECO:0000313" key="5">
    <source>
        <dbReference type="Proteomes" id="UP000015101"/>
    </source>
</evidence>
<dbReference type="CTD" id="20208534"/>
<name>T1FI85_HELRO</name>
<dbReference type="HOGENOM" id="CLU_279030_0_0_1"/>
<keyword evidence="5" id="KW-1185">Reference proteome</keyword>
<feature type="compositionally biased region" description="Basic and acidic residues" evidence="1">
    <location>
        <begin position="803"/>
        <end position="825"/>
    </location>
</feature>
<feature type="compositionally biased region" description="Basic and acidic residues" evidence="1">
    <location>
        <begin position="536"/>
        <end position="555"/>
    </location>
</feature>
<feature type="region of interest" description="Disordered" evidence="1">
    <location>
        <begin position="741"/>
        <end position="764"/>
    </location>
</feature>
<evidence type="ECO:0000313" key="4">
    <source>
        <dbReference type="EnsemblMetazoa" id="HelroP182463"/>
    </source>
</evidence>
<evidence type="ECO:0000256" key="2">
    <source>
        <dbReference type="SAM" id="Phobius"/>
    </source>
</evidence>
<keyword evidence="2" id="KW-0472">Membrane</keyword>
<reference evidence="4" key="3">
    <citation type="submission" date="2015-06" db="UniProtKB">
        <authorList>
            <consortium name="EnsemblMetazoa"/>
        </authorList>
    </citation>
    <scope>IDENTIFICATION</scope>
</reference>
<dbReference type="EMBL" id="KB097736">
    <property type="protein sequence ID" value="ESN90990.1"/>
    <property type="molecule type" value="Genomic_DNA"/>
</dbReference>
<feature type="compositionally biased region" description="Basic and acidic residues" evidence="1">
    <location>
        <begin position="861"/>
        <end position="881"/>
    </location>
</feature>
<sequence length="1131" mass="136930">MAKKEGSPLYSDSLSYTSNYSRNRGQSKAFVIIVTVGLSLFLVLAIAIPLSTKSNDKRIETRVDTLADIQNNKSIVEDIVAKTQLSSLLFALPPSLSAFKNNKINNEKEENDKPWNKHIAPETKNHFFRSGDSEEENKNSWRPWSYNQKYQQRAYNDKIPWKTEHDHLNHQTSLDSNNKKPWWRKGMKSRWDINTGHKNDDRNNYRLPYWLENFEDDDEPIMRHSEWNIGGNDDNKQRWYWRRSGRNEEDYDGYEETQSNGDFRYPWNRRRGRNERNYKWREKHDGNEEQKHKEPTFPWWLPLSKNDSETMSEIISSKSNDSYVNDDHKNESDTENINHSWWLSEDWRYRNLTDEEIGKLDNFWNWWQQNIKSWDERSETNAKVDRKKEDLPHSWRNRKWHFDDSEPWWNENSKNGKTSDDFVSWRRNNHRLSTENDDKYFGDFTRKPWPELKSDSKNGRFLEGGIDDEDQNKVTLVPWWERDEEIKRWSPWNDRKKSRYENYFGETNRWEELSSTENDEKYFGEYTRKPWLKPRSDSKNDRFHHDETNNEEQKEMTNTPWSSWKDRRKPRYENYSENTDKWKEFFSEEQDNERKPWFDATRNPYWYDWWKRTNNDRQANYKDVESKNEIGQSNHPVSFWQKKKQNIRDADEIKSDHNSWWKPENWNKKDDDVDLAYDYYDDISYKSYDPSWWSERRRSKNFNDDFVSKWRIGRKFSSDDDSEQQDQELYNYWQTWYEKQNKNNSTDNNDFSSQTRKPWWKPERYGNGEKYKNGEIDGREEQKISTDIPWWWRRDKENRKWVPRNEREKSEKSGFEDRFEGKDTWEGSPPETQDNGRKPWLNATRSPYWYDWWRRTNSDDQAGYKDMENRNGDDKRNEKYPRYPWYPSYSDDYEVDDRKEKITTTEPERSTTQKMASPTWKTLVLSKMATTLQPKTSTKKPSVFPALQCSAVLNGQRMDVDLKDYSNQLLYEIARIQTSNIPQSYRFARCSKIFYFINKIGDNYTPFGAHVTYKWLEYFGPDERTLNISLLATESFSDWWEEIDDENMWDNEKFEIRLSIIAAVDNYVLTYECSTNVPGEPKSGYIVRLLSKHPHQGLNQNGQNLLQFANSKGLNPGKLEPQMINQSECSW</sequence>
<keyword evidence="2" id="KW-0812">Transmembrane</keyword>
<feature type="region of interest" description="Disordered" evidence="1">
    <location>
        <begin position="861"/>
        <end position="883"/>
    </location>
</feature>
<feature type="region of interest" description="Disordered" evidence="1">
    <location>
        <begin position="536"/>
        <end position="563"/>
    </location>
</feature>
<feature type="compositionally biased region" description="Polar residues" evidence="1">
    <location>
        <begin position="741"/>
        <end position="756"/>
    </location>
</feature>